<accession>A0A0L0FJD1</accession>
<dbReference type="GO" id="GO:0031930">
    <property type="term" value="P:mitochondria-nucleus signaling pathway"/>
    <property type="evidence" value="ECO:0007669"/>
    <property type="project" value="TreeGrafter"/>
</dbReference>
<keyword evidence="1" id="KW-0677">Repeat</keyword>
<dbReference type="InterPro" id="IPR002885">
    <property type="entry name" value="PPR_rpt"/>
</dbReference>
<dbReference type="Pfam" id="PF01535">
    <property type="entry name" value="PPR"/>
    <property type="match status" value="1"/>
</dbReference>
<dbReference type="eggNOG" id="KOG4197">
    <property type="taxonomic scope" value="Eukaryota"/>
</dbReference>
<evidence type="ECO:0000313" key="4">
    <source>
        <dbReference type="EMBL" id="KNC76904.1"/>
    </source>
</evidence>
<feature type="compositionally biased region" description="Polar residues" evidence="3">
    <location>
        <begin position="259"/>
        <end position="294"/>
    </location>
</feature>
<dbReference type="EMBL" id="KQ242922">
    <property type="protein sequence ID" value="KNC76904.1"/>
    <property type="molecule type" value="Genomic_DNA"/>
</dbReference>
<feature type="compositionally biased region" description="Basic residues" evidence="3">
    <location>
        <begin position="128"/>
        <end position="137"/>
    </location>
</feature>
<feature type="repeat" description="PPR" evidence="2">
    <location>
        <begin position="471"/>
        <end position="505"/>
    </location>
</feature>
<dbReference type="InterPro" id="IPR011990">
    <property type="entry name" value="TPR-like_helical_dom_sf"/>
</dbReference>
<dbReference type="GeneID" id="25911124"/>
<protein>
    <recommendedName>
        <fullName evidence="6">Pentacotripeptide-repeat region of PRORP domain-containing protein</fullName>
    </recommendedName>
</protein>
<dbReference type="STRING" id="667725.A0A0L0FJD1"/>
<feature type="compositionally biased region" description="Low complexity" evidence="3">
    <location>
        <begin position="108"/>
        <end position="117"/>
    </location>
</feature>
<dbReference type="AlphaFoldDB" id="A0A0L0FJD1"/>
<feature type="repeat" description="PPR" evidence="2">
    <location>
        <begin position="576"/>
        <end position="610"/>
    </location>
</feature>
<dbReference type="PROSITE" id="PS51375">
    <property type="entry name" value="PPR"/>
    <property type="match status" value="5"/>
</dbReference>
<keyword evidence="5" id="KW-1185">Reference proteome</keyword>
<feature type="compositionally biased region" description="Low complexity" evidence="3">
    <location>
        <begin position="238"/>
        <end position="251"/>
    </location>
</feature>
<dbReference type="Proteomes" id="UP000054560">
    <property type="component" value="Unassembled WGS sequence"/>
</dbReference>
<feature type="repeat" description="PPR" evidence="2">
    <location>
        <begin position="541"/>
        <end position="575"/>
    </location>
</feature>
<dbReference type="GO" id="GO:0009507">
    <property type="term" value="C:chloroplast"/>
    <property type="evidence" value="ECO:0007669"/>
    <property type="project" value="TreeGrafter"/>
</dbReference>
<feature type="region of interest" description="Disordered" evidence="3">
    <location>
        <begin position="56"/>
        <end position="167"/>
    </location>
</feature>
<dbReference type="PANTHER" id="PTHR47936:SF1">
    <property type="entry name" value="PENTATRICOPEPTIDE REPEAT-CONTAINING PROTEIN GUN1, CHLOROPLASTIC"/>
    <property type="match status" value="1"/>
</dbReference>
<dbReference type="Pfam" id="PF13812">
    <property type="entry name" value="PPR_3"/>
    <property type="match status" value="2"/>
</dbReference>
<evidence type="ECO:0000256" key="3">
    <source>
        <dbReference type="SAM" id="MobiDB-lite"/>
    </source>
</evidence>
<feature type="region of interest" description="Disordered" evidence="3">
    <location>
        <begin position="203"/>
        <end position="303"/>
    </location>
</feature>
<evidence type="ECO:0000256" key="2">
    <source>
        <dbReference type="PROSITE-ProRule" id="PRU00708"/>
    </source>
</evidence>
<dbReference type="NCBIfam" id="TIGR00756">
    <property type="entry name" value="PPR"/>
    <property type="match status" value="3"/>
</dbReference>
<organism evidence="4 5">
    <name type="scientific">Sphaeroforma arctica JP610</name>
    <dbReference type="NCBI Taxonomy" id="667725"/>
    <lineage>
        <taxon>Eukaryota</taxon>
        <taxon>Ichthyosporea</taxon>
        <taxon>Ichthyophonida</taxon>
        <taxon>Sphaeroforma</taxon>
    </lineage>
</organism>
<feature type="compositionally biased region" description="Polar residues" evidence="3">
    <location>
        <begin position="56"/>
        <end position="81"/>
    </location>
</feature>
<dbReference type="PANTHER" id="PTHR47936">
    <property type="entry name" value="PPR_LONG DOMAIN-CONTAINING PROTEIN"/>
    <property type="match status" value="1"/>
</dbReference>
<feature type="repeat" description="PPR" evidence="2">
    <location>
        <begin position="506"/>
        <end position="540"/>
    </location>
</feature>
<name>A0A0L0FJD1_9EUKA</name>
<dbReference type="OrthoDB" id="42736at2759"/>
<dbReference type="Gene3D" id="1.25.40.10">
    <property type="entry name" value="Tetratricopeptide repeat domain"/>
    <property type="match status" value="2"/>
</dbReference>
<dbReference type="RefSeq" id="XP_014150806.1">
    <property type="nucleotide sequence ID" value="XM_014295331.1"/>
</dbReference>
<reference evidence="4 5" key="1">
    <citation type="submission" date="2011-02" db="EMBL/GenBank/DDBJ databases">
        <title>The Genome Sequence of Sphaeroforma arctica JP610.</title>
        <authorList>
            <consortium name="The Broad Institute Genome Sequencing Platform"/>
            <person name="Russ C."/>
            <person name="Cuomo C."/>
            <person name="Young S.K."/>
            <person name="Zeng Q."/>
            <person name="Gargeya S."/>
            <person name="Alvarado L."/>
            <person name="Berlin A."/>
            <person name="Chapman S.B."/>
            <person name="Chen Z."/>
            <person name="Freedman E."/>
            <person name="Gellesch M."/>
            <person name="Goldberg J."/>
            <person name="Griggs A."/>
            <person name="Gujja S."/>
            <person name="Heilman E."/>
            <person name="Heiman D."/>
            <person name="Howarth C."/>
            <person name="Mehta T."/>
            <person name="Neiman D."/>
            <person name="Pearson M."/>
            <person name="Roberts A."/>
            <person name="Saif S."/>
            <person name="Shea T."/>
            <person name="Shenoy N."/>
            <person name="Sisk P."/>
            <person name="Stolte C."/>
            <person name="Sykes S."/>
            <person name="White J."/>
            <person name="Yandava C."/>
            <person name="Burger G."/>
            <person name="Gray M.W."/>
            <person name="Holland P.W.H."/>
            <person name="King N."/>
            <person name="Lang F.B.F."/>
            <person name="Roger A.J."/>
            <person name="Ruiz-Trillo I."/>
            <person name="Haas B."/>
            <person name="Nusbaum C."/>
            <person name="Birren B."/>
        </authorList>
    </citation>
    <scope>NUCLEOTIDE SEQUENCE [LARGE SCALE GENOMIC DNA]</scope>
    <source>
        <strain evidence="4 5">JP610</strain>
    </source>
</reference>
<proteinExistence type="predicted"/>
<feature type="compositionally biased region" description="Basic and acidic residues" evidence="3">
    <location>
        <begin position="82"/>
        <end position="106"/>
    </location>
</feature>
<gene>
    <name evidence="4" type="ORF">SARC_10620</name>
</gene>
<evidence type="ECO:0008006" key="6">
    <source>
        <dbReference type="Google" id="ProtNLM"/>
    </source>
</evidence>
<evidence type="ECO:0000256" key="1">
    <source>
        <dbReference type="ARBA" id="ARBA00022737"/>
    </source>
</evidence>
<sequence>MMLRSKVLPVARYLSNNVKLLSMKQGKLWSSPTHFTPSRCLHHETPCLQSATTFQRHATSTTNNDTPSVVSRNTDTVNTDIVNERLESDRSTRGRSLQEDGNETFRDSTSSTSSSTTQILQVDSTKVASKRSQGKRKTRDESTDTTVTSTGAQPSKTVRKPRAHNNVQSLRLENAALRLELATLRAKGGAVQESTTALNNLTATEAGVSSGANSMSVRTPRRAPGERDTFLHQDNKEASASIKKSSAHAASNGHEQNRTQENNTQPVQPSTYTSGENMVQVSSAKHSDTSTGMNAKSRKHKQAKMASRARKAEMMQKNNERDGKYLPARRSELSQLRHLFYKARESKSYRSAVEAAENELKSGKISSEDGLTAINIFKHAKKPDSCLEVLDALRKNGREMTAVHYTSTMASFNKPEHTAKALELLTEMEERNIAADVITYNSAISACEKAKQGDQASQILRRMVQANLTPNVKTYNGAISANGKARKTEEALALFAEMQEAQIAPNTITYNVAIAACGVSRKSAKAVELLLEMETKGLEPNVITYNAAIFACNAVKWHAKGIELLKEMQGKGIKADTVVYNTALWLCVHGSMPEVACDLLREMVRDGVRKDDSTAFAAKEACTGKNSTVDQLELARLLS</sequence>
<feature type="repeat" description="PPR" evidence="2">
    <location>
        <begin position="436"/>
        <end position="470"/>
    </location>
</feature>
<evidence type="ECO:0000313" key="5">
    <source>
        <dbReference type="Proteomes" id="UP000054560"/>
    </source>
</evidence>
<feature type="compositionally biased region" description="Polar residues" evidence="3">
    <location>
        <begin position="144"/>
        <end position="156"/>
    </location>
</feature>
<feature type="compositionally biased region" description="Basic and acidic residues" evidence="3">
    <location>
        <begin position="223"/>
        <end position="237"/>
    </location>
</feature>
<feature type="compositionally biased region" description="Polar residues" evidence="3">
    <location>
        <begin position="118"/>
        <end position="127"/>
    </location>
</feature>